<dbReference type="Proteomes" id="UP001596023">
    <property type="component" value="Unassembled WGS sequence"/>
</dbReference>
<feature type="domain" description="FecR protein" evidence="2">
    <location>
        <begin position="119"/>
        <end position="212"/>
    </location>
</feature>
<dbReference type="Gene3D" id="2.60.120.1440">
    <property type="match status" value="1"/>
</dbReference>
<reference evidence="5" key="1">
    <citation type="journal article" date="2019" name="Int. J. Syst. Evol. Microbiol.">
        <title>The Global Catalogue of Microorganisms (GCM) 10K type strain sequencing project: providing services to taxonomists for standard genome sequencing and annotation.</title>
        <authorList>
            <consortium name="The Broad Institute Genomics Platform"/>
            <consortium name="The Broad Institute Genome Sequencing Center for Infectious Disease"/>
            <person name="Wu L."/>
            <person name="Ma J."/>
        </authorList>
    </citation>
    <scope>NUCLEOTIDE SEQUENCE [LARGE SCALE GENOMIC DNA]</scope>
    <source>
        <strain evidence="5">CCUG 66188</strain>
    </source>
</reference>
<evidence type="ECO:0000259" key="2">
    <source>
        <dbReference type="Pfam" id="PF04773"/>
    </source>
</evidence>
<keyword evidence="1" id="KW-0472">Membrane</keyword>
<dbReference type="InterPro" id="IPR012373">
    <property type="entry name" value="Ferrdict_sens_TM"/>
</dbReference>
<accession>A0ABV9L3I0</accession>
<dbReference type="PIRSF" id="PIRSF018266">
    <property type="entry name" value="FecR"/>
    <property type="match status" value="1"/>
</dbReference>
<feature type="transmembrane region" description="Helical" evidence="1">
    <location>
        <begin position="83"/>
        <end position="103"/>
    </location>
</feature>
<dbReference type="EMBL" id="JBHSGN010000169">
    <property type="protein sequence ID" value="MFC4677040.1"/>
    <property type="molecule type" value="Genomic_DNA"/>
</dbReference>
<organism evidence="4 5">
    <name type="scientific">Dysgonomonas termitidis</name>
    <dbReference type="NCBI Taxonomy" id="1516126"/>
    <lineage>
        <taxon>Bacteria</taxon>
        <taxon>Pseudomonadati</taxon>
        <taxon>Bacteroidota</taxon>
        <taxon>Bacteroidia</taxon>
        <taxon>Bacteroidales</taxon>
        <taxon>Dysgonomonadaceae</taxon>
        <taxon>Dysgonomonas</taxon>
    </lineage>
</organism>
<dbReference type="InterPro" id="IPR006860">
    <property type="entry name" value="FecR"/>
</dbReference>
<dbReference type="Pfam" id="PF16344">
    <property type="entry name" value="FecR_C"/>
    <property type="match status" value="1"/>
</dbReference>
<dbReference type="Pfam" id="PF04773">
    <property type="entry name" value="FecR"/>
    <property type="match status" value="1"/>
</dbReference>
<evidence type="ECO:0000259" key="3">
    <source>
        <dbReference type="Pfam" id="PF16344"/>
    </source>
</evidence>
<evidence type="ECO:0000313" key="5">
    <source>
        <dbReference type="Proteomes" id="UP001596023"/>
    </source>
</evidence>
<protein>
    <submittedName>
        <fullName evidence="4">FecR family protein</fullName>
    </submittedName>
</protein>
<comment type="caution">
    <text evidence="4">The sequence shown here is derived from an EMBL/GenBank/DDBJ whole genome shotgun (WGS) entry which is preliminary data.</text>
</comment>
<keyword evidence="1" id="KW-1133">Transmembrane helix</keyword>
<keyword evidence="5" id="KW-1185">Reference proteome</keyword>
<dbReference type="InterPro" id="IPR032508">
    <property type="entry name" value="FecR_C"/>
</dbReference>
<dbReference type="PANTHER" id="PTHR30273:SF2">
    <property type="entry name" value="PROTEIN FECR"/>
    <property type="match status" value="1"/>
</dbReference>
<dbReference type="RefSeq" id="WP_380001837.1">
    <property type="nucleotide sequence ID" value="NZ_JBHSGN010000169.1"/>
</dbReference>
<evidence type="ECO:0000256" key="1">
    <source>
        <dbReference type="SAM" id="Phobius"/>
    </source>
</evidence>
<gene>
    <name evidence="4" type="ORF">ACFO6W_25495</name>
</gene>
<proteinExistence type="predicted"/>
<sequence>MRPEECVKLFERYVHGKASDLEIGQLIEWIKTNPKFSSWLEQQIEDSSSDIDASLQYKMLRNIRQAVPVHNELPQSFNHKKRWWLAAASIVPILIAIGSYFYFSSENKSPDKPLSPYTFTVEQGQKASIVLPDGTKVWLNSKSKLTCTTGFNIKDRELDLTGEAYFEVAHNKDMPFRVKCNGMSVEALGTAFVVKAYDEDETVSSVLINGKIKVGTAGGQVILSPSERIEYHKNSHKNEIKYIINASDFTGWRDNVLRFENESLKEIAKDIERTYNVKIIFEAKGIEDQYFTGTINNTSLESMLNVLGLASSLKFRIEDQQVILFK</sequence>
<name>A0ABV9L3I0_9BACT</name>
<feature type="domain" description="Protein FecR C-terminal" evidence="3">
    <location>
        <begin position="257"/>
        <end position="324"/>
    </location>
</feature>
<evidence type="ECO:0000313" key="4">
    <source>
        <dbReference type="EMBL" id="MFC4677040.1"/>
    </source>
</evidence>
<keyword evidence="1" id="KW-0812">Transmembrane</keyword>
<dbReference type="Gene3D" id="3.55.50.30">
    <property type="match status" value="1"/>
</dbReference>
<dbReference type="PANTHER" id="PTHR30273">
    <property type="entry name" value="PERIPLASMIC SIGNAL SENSOR AND SIGMA FACTOR ACTIVATOR FECR-RELATED"/>
    <property type="match status" value="1"/>
</dbReference>